<comment type="caution">
    <text evidence="2">The sequence shown here is derived from an EMBL/GenBank/DDBJ whole genome shotgun (WGS) entry which is preliminary data.</text>
</comment>
<protein>
    <recommendedName>
        <fullName evidence="1">Peptidase M24 domain-containing protein</fullName>
    </recommendedName>
</protein>
<dbReference type="Gene3D" id="3.90.230.10">
    <property type="entry name" value="Creatinase/methionine aminopeptidase superfamily"/>
    <property type="match status" value="1"/>
</dbReference>
<dbReference type="EMBL" id="JXAL01000001">
    <property type="protein sequence ID" value="KIL37675.1"/>
    <property type="molecule type" value="Genomic_DNA"/>
</dbReference>
<evidence type="ECO:0000313" key="3">
    <source>
        <dbReference type="Proteomes" id="UP000054526"/>
    </source>
</evidence>
<name>A0ABR5AAR0_9BACL</name>
<evidence type="ECO:0000259" key="1">
    <source>
        <dbReference type="Pfam" id="PF00557"/>
    </source>
</evidence>
<evidence type="ECO:0000313" key="2">
    <source>
        <dbReference type="EMBL" id="KIL37675.1"/>
    </source>
</evidence>
<gene>
    <name evidence="2" type="ORF">SD71_03535</name>
</gene>
<reference evidence="2 3" key="1">
    <citation type="submission" date="2014-12" db="EMBL/GenBank/DDBJ databases">
        <title>Draft genome sequence of Cohnella kolymensis strain B-2846.</title>
        <authorList>
            <person name="Karlyshev A.V."/>
            <person name="Kudryashova E.B."/>
        </authorList>
    </citation>
    <scope>NUCLEOTIDE SEQUENCE [LARGE SCALE GENOMIC DNA]</scope>
    <source>
        <strain evidence="2 3">VKM B-2846</strain>
    </source>
</reference>
<dbReference type="Pfam" id="PF00557">
    <property type="entry name" value="Peptidase_M24"/>
    <property type="match status" value="1"/>
</dbReference>
<dbReference type="InterPro" id="IPR000994">
    <property type="entry name" value="Pept_M24"/>
</dbReference>
<dbReference type="Proteomes" id="UP000054526">
    <property type="component" value="Unassembled WGS sequence"/>
</dbReference>
<dbReference type="InterPro" id="IPR036005">
    <property type="entry name" value="Creatinase/aminopeptidase-like"/>
</dbReference>
<accession>A0ABR5AAR0</accession>
<proteinExistence type="predicted"/>
<dbReference type="SUPFAM" id="SSF55920">
    <property type="entry name" value="Creatinase/aminopeptidase"/>
    <property type="match status" value="1"/>
</dbReference>
<feature type="domain" description="Peptidase M24" evidence="1">
    <location>
        <begin position="104"/>
        <end position="277"/>
    </location>
</feature>
<organism evidence="2 3">
    <name type="scientific">Cohnella kolymensis</name>
    <dbReference type="NCBI Taxonomy" id="1590652"/>
    <lineage>
        <taxon>Bacteria</taxon>
        <taxon>Bacillati</taxon>
        <taxon>Bacillota</taxon>
        <taxon>Bacilli</taxon>
        <taxon>Bacillales</taxon>
        <taxon>Paenibacillaceae</taxon>
        <taxon>Cohnella</taxon>
    </lineage>
</organism>
<sequence length="363" mass="41163">MRYQNFSLQGQPRDELISLEQIFIECRIHASSRVGLIGFKYFESNHLKNYQNKTDIPAYIADELYEVVDRVNVVNYTAAMTHPTEGLRMVIRSAKEIAFYEYVSNKTSNAVINILKELTPGINELEASRNACYDASPISMFPIVNFGEEHVKLGLRSPDHRTLQDGDMITVCYGLRGSLVARSGFAATGPSALPDEYGDVVEHFYKPYYQALVAWYETLRVGNLYGDSHEKVYSIIGDKDRFGLFLNVGHLISSDEWPNSPVYAGSEIPMLSGHYLQCDIIACSDYPFKQAILEDGLILADDSLRTALQREYPDVFARIQKRRRFMIDTLGINVHEDVLPLSNGQAVMHPYMLDLNTLFSIKE</sequence>
<keyword evidence="3" id="KW-1185">Reference proteome</keyword>